<dbReference type="EMBL" id="MTYJ01000148">
    <property type="protein sequence ID" value="OQV12317.1"/>
    <property type="molecule type" value="Genomic_DNA"/>
</dbReference>
<dbReference type="AlphaFoldDB" id="A0A1W0WAW7"/>
<feature type="region of interest" description="Disordered" evidence="1">
    <location>
        <begin position="48"/>
        <end position="72"/>
    </location>
</feature>
<evidence type="ECO:0000313" key="2">
    <source>
        <dbReference type="EMBL" id="OQV12317.1"/>
    </source>
</evidence>
<organism evidence="2 3">
    <name type="scientific">Hypsibius exemplaris</name>
    <name type="common">Freshwater tardigrade</name>
    <dbReference type="NCBI Taxonomy" id="2072580"/>
    <lineage>
        <taxon>Eukaryota</taxon>
        <taxon>Metazoa</taxon>
        <taxon>Ecdysozoa</taxon>
        <taxon>Tardigrada</taxon>
        <taxon>Eutardigrada</taxon>
        <taxon>Parachela</taxon>
        <taxon>Hypsibioidea</taxon>
        <taxon>Hypsibiidae</taxon>
        <taxon>Hypsibius</taxon>
    </lineage>
</organism>
<sequence>MDLKVSVRKCTGCKKEKPDAHFISERGSKWCNSCSGCRQADKTRRVATKTSTNSSFPSSTVDDYAPASSSAKDGAEIQIPQVPVNALTKIFNNIEDCCKAIRYITDEAAENESGYHIKGVLQLQKEILDGEIEREGGRLLHEIGECDGHLFSSSAKRGTYGGAYCGITGGIQNGTTYDT</sequence>
<evidence type="ECO:0000256" key="1">
    <source>
        <dbReference type="SAM" id="MobiDB-lite"/>
    </source>
</evidence>
<name>A0A1W0WAW7_HYPEX</name>
<keyword evidence="3" id="KW-1185">Reference proteome</keyword>
<evidence type="ECO:0000313" key="3">
    <source>
        <dbReference type="Proteomes" id="UP000192578"/>
    </source>
</evidence>
<dbReference type="Proteomes" id="UP000192578">
    <property type="component" value="Unassembled WGS sequence"/>
</dbReference>
<reference evidence="3" key="1">
    <citation type="submission" date="2017-01" db="EMBL/GenBank/DDBJ databases">
        <title>Comparative genomics of anhydrobiosis in the tardigrade Hypsibius dujardini.</title>
        <authorList>
            <person name="Yoshida Y."/>
            <person name="Koutsovoulos G."/>
            <person name="Laetsch D."/>
            <person name="Stevens L."/>
            <person name="Kumar S."/>
            <person name="Horikawa D."/>
            <person name="Ishino K."/>
            <person name="Komine S."/>
            <person name="Tomita M."/>
            <person name="Blaxter M."/>
            <person name="Arakawa K."/>
        </authorList>
    </citation>
    <scope>NUCLEOTIDE SEQUENCE [LARGE SCALE GENOMIC DNA]</scope>
    <source>
        <strain evidence="3">Z151</strain>
    </source>
</reference>
<comment type="caution">
    <text evidence="2">The sequence shown here is derived from an EMBL/GenBank/DDBJ whole genome shotgun (WGS) entry which is preliminary data.</text>
</comment>
<protein>
    <submittedName>
        <fullName evidence="2">Uncharacterized protein</fullName>
    </submittedName>
</protein>
<proteinExistence type="predicted"/>
<gene>
    <name evidence="2" type="ORF">BV898_13428</name>
</gene>
<accession>A0A1W0WAW7</accession>
<feature type="compositionally biased region" description="Polar residues" evidence="1">
    <location>
        <begin position="48"/>
        <end position="71"/>
    </location>
</feature>